<reference evidence="1 2" key="1">
    <citation type="submission" date="2015-09" db="EMBL/GenBank/DDBJ databases">
        <authorList>
            <consortium name="Pathogen Informatics"/>
        </authorList>
    </citation>
    <scope>NUCLEOTIDE SEQUENCE [LARGE SCALE GENOMIC DNA]</scope>
    <source>
        <strain evidence="1 2">2789STDY5834948</strain>
    </source>
</reference>
<dbReference type="AlphaFoldDB" id="A0A174S5T2"/>
<protein>
    <submittedName>
        <fullName evidence="1">Uncharacterized protein</fullName>
    </submittedName>
</protein>
<accession>A0A174S5T2</accession>
<gene>
    <name evidence="1" type="ORF">ERS852560_00626</name>
</gene>
<organism evidence="1 2">
    <name type="scientific">Parabacteroides distasonis</name>
    <dbReference type="NCBI Taxonomy" id="823"/>
    <lineage>
        <taxon>Bacteria</taxon>
        <taxon>Pseudomonadati</taxon>
        <taxon>Bacteroidota</taxon>
        <taxon>Bacteroidia</taxon>
        <taxon>Bacteroidales</taxon>
        <taxon>Tannerellaceae</taxon>
        <taxon>Parabacteroides</taxon>
    </lineage>
</organism>
<proteinExistence type="predicted"/>
<evidence type="ECO:0000313" key="1">
    <source>
        <dbReference type="EMBL" id="CUP75186.1"/>
    </source>
</evidence>
<dbReference type="EMBL" id="CZBM01000002">
    <property type="protein sequence ID" value="CUP75186.1"/>
    <property type="molecule type" value="Genomic_DNA"/>
</dbReference>
<dbReference type="Proteomes" id="UP000095332">
    <property type="component" value="Unassembled WGS sequence"/>
</dbReference>
<name>A0A174S5T2_PARDI</name>
<evidence type="ECO:0000313" key="2">
    <source>
        <dbReference type="Proteomes" id="UP000095332"/>
    </source>
</evidence>
<sequence length="34" mass="3765">MIQETFPIIVSGAEVLNERILLTHVENGLLMNGL</sequence>